<dbReference type="RefSeq" id="WP_120488280.1">
    <property type="nucleotide sequence ID" value="NZ_CP029149.1"/>
</dbReference>
<dbReference type="KEGG" id="bcad:DBX24_03940"/>
<accession>A0A6P1QVP1</accession>
<evidence type="ECO:0000313" key="1">
    <source>
        <dbReference type="EMBL" id="QHN65103.1"/>
    </source>
</evidence>
<dbReference type="Proteomes" id="UP000464318">
    <property type="component" value="Chromosome"/>
</dbReference>
<dbReference type="EMBL" id="CP029149">
    <property type="protein sequence ID" value="QHN65103.1"/>
    <property type="molecule type" value="Genomic_DNA"/>
</dbReference>
<dbReference type="Gene3D" id="1.20.1170.10">
    <property type="match status" value="1"/>
</dbReference>
<evidence type="ECO:0000313" key="2">
    <source>
        <dbReference type="Proteomes" id="UP000464318"/>
    </source>
</evidence>
<organism evidence="1 2">
    <name type="scientific">Bergeyella cardium</name>
    <dbReference type="NCBI Taxonomy" id="1585976"/>
    <lineage>
        <taxon>Bacteria</taxon>
        <taxon>Pseudomonadati</taxon>
        <taxon>Bacteroidota</taxon>
        <taxon>Flavobacteriia</taxon>
        <taxon>Flavobacteriales</taxon>
        <taxon>Weeksellaceae</taxon>
        <taxon>Bergeyella</taxon>
    </lineage>
</organism>
<dbReference type="AlphaFoldDB" id="A0A6P1QVP1"/>
<gene>
    <name evidence="1" type="ORF">DBX24_03940</name>
</gene>
<protein>
    <submittedName>
        <fullName evidence="1">Uncharacterized protein</fullName>
    </submittedName>
</protein>
<name>A0A6P1QVP1_9FLAO</name>
<keyword evidence="2" id="KW-1185">Reference proteome</keyword>
<proteinExistence type="predicted"/>
<sequence length="98" mass="10514">MRSLLIIGVILLAVATGFFYIADFKVRDLFESAILMGIICGIGIGLIIGGVVGYVSKGVAIKTAQKEKEFKALQKEKEKLEKQAANLSDTHSNSGNTI</sequence>
<reference evidence="1 2" key="1">
    <citation type="submission" date="2018-04" db="EMBL/GenBank/DDBJ databases">
        <title>Characteristic and Complete Genome Sequencing of A Novel Member of Infective Endocarditis Causative Bacteria: Bergeyella cardium QL-PH.</title>
        <authorList>
            <person name="Pan H."/>
            <person name="Sun E."/>
            <person name="Zhang Y."/>
        </authorList>
    </citation>
    <scope>NUCLEOTIDE SEQUENCE [LARGE SCALE GENOMIC DNA]</scope>
    <source>
        <strain evidence="1 2">HPQL</strain>
    </source>
</reference>